<organism evidence="1 2">
    <name type="scientific">Caerostris extrusa</name>
    <name type="common">Bark spider</name>
    <name type="synonym">Caerostris bankana</name>
    <dbReference type="NCBI Taxonomy" id="172846"/>
    <lineage>
        <taxon>Eukaryota</taxon>
        <taxon>Metazoa</taxon>
        <taxon>Ecdysozoa</taxon>
        <taxon>Arthropoda</taxon>
        <taxon>Chelicerata</taxon>
        <taxon>Arachnida</taxon>
        <taxon>Araneae</taxon>
        <taxon>Araneomorphae</taxon>
        <taxon>Entelegynae</taxon>
        <taxon>Araneoidea</taxon>
        <taxon>Araneidae</taxon>
        <taxon>Caerostris</taxon>
    </lineage>
</organism>
<comment type="caution">
    <text evidence="1">The sequence shown here is derived from an EMBL/GenBank/DDBJ whole genome shotgun (WGS) entry which is preliminary data.</text>
</comment>
<sequence length="133" mass="14959">MVKEEGNQCAGMGEFSSIGRNQCAMMTSFRAFPSGTRSPGGFTSLEGRELILLMRNDVLFVRVARHPYFTITTLIIIREVNHHSSPTKRFGTLSPNPTEEPTCRHMDLSCHAWHRYRILGKSLNCLLSNGLFA</sequence>
<protein>
    <submittedName>
        <fullName evidence="1">Uncharacterized protein</fullName>
    </submittedName>
</protein>
<keyword evidence="2" id="KW-1185">Reference proteome</keyword>
<gene>
    <name evidence="1" type="ORF">CEXT_416541</name>
</gene>
<dbReference type="AlphaFoldDB" id="A0AAV4Y0F2"/>
<dbReference type="EMBL" id="BPLR01018444">
    <property type="protein sequence ID" value="GIY99634.1"/>
    <property type="molecule type" value="Genomic_DNA"/>
</dbReference>
<name>A0AAV4Y0F2_CAEEX</name>
<dbReference type="Proteomes" id="UP001054945">
    <property type="component" value="Unassembled WGS sequence"/>
</dbReference>
<evidence type="ECO:0000313" key="2">
    <source>
        <dbReference type="Proteomes" id="UP001054945"/>
    </source>
</evidence>
<reference evidence="1 2" key="1">
    <citation type="submission" date="2021-06" db="EMBL/GenBank/DDBJ databases">
        <title>Caerostris extrusa draft genome.</title>
        <authorList>
            <person name="Kono N."/>
            <person name="Arakawa K."/>
        </authorList>
    </citation>
    <scope>NUCLEOTIDE SEQUENCE [LARGE SCALE GENOMIC DNA]</scope>
</reference>
<accession>A0AAV4Y0F2</accession>
<evidence type="ECO:0000313" key="1">
    <source>
        <dbReference type="EMBL" id="GIY99634.1"/>
    </source>
</evidence>
<proteinExistence type="predicted"/>